<dbReference type="PRINTS" id="PR00834">
    <property type="entry name" value="PROTEASES2C"/>
</dbReference>
<dbReference type="InterPro" id="IPR001940">
    <property type="entry name" value="Peptidase_S1C"/>
</dbReference>
<feature type="signal peptide" evidence="1">
    <location>
        <begin position="1"/>
        <end position="22"/>
    </location>
</feature>
<sequence>MSGNRRLISPLLVLLCSVPVCAGPALAQTPANIVECIRATAGPAVAQIVYQFQLADGTKDEARGSGFVIKGDGYIITAAHVLRPPPVYTSSVVTSTIKVKLGSLFATEYPASLITKIDDLDIALIKMPMLNAGWPKVQIHYGAGEDSMPWLYASGFPGTSDLTGAGPGKVTSPNAVVDGKPTAWWQTDIPLNPGMSGGPVFNSFGEVAGIAAAIKGQAGGSITYVIPISSALTLIPLAGVTEYTPSPCSDDGKSMVMDFIKGAVEGQYEKDRISDYLYQTILGQTDANRRYPQLSRLGKIRDFEVAHKQGVPQGTWFTIKVQHDNGQSTWVIGYNRQKKWIDVASFQVVGP</sequence>
<dbReference type="Gene3D" id="2.40.10.10">
    <property type="entry name" value="Trypsin-like serine proteases"/>
    <property type="match status" value="2"/>
</dbReference>
<keyword evidence="3" id="KW-1185">Reference proteome</keyword>
<dbReference type="SUPFAM" id="SSF50494">
    <property type="entry name" value="Trypsin-like serine proteases"/>
    <property type="match status" value="1"/>
</dbReference>
<dbReference type="InterPro" id="IPR009003">
    <property type="entry name" value="Peptidase_S1_PA"/>
</dbReference>
<dbReference type="GO" id="GO:0006508">
    <property type="term" value="P:proteolysis"/>
    <property type="evidence" value="ECO:0007669"/>
    <property type="project" value="InterPro"/>
</dbReference>
<reference evidence="2" key="1">
    <citation type="submission" date="2016-01" db="EMBL/GenBank/DDBJ databases">
        <authorList>
            <person name="Regsiter A."/>
            <person name="william w."/>
        </authorList>
    </citation>
    <scope>NUCLEOTIDE SEQUENCE</scope>
    <source>
        <strain evidence="2">NCPPB 1641</strain>
    </source>
</reference>
<comment type="caution">
    <text evidence="2">The sequence shown here is derived from an EMBL/GenBank/DDBJ whole genome shotgun (WGS) entry which is preliminary data.</text>
</comment>
<evidence type="ECO:0000256" key="1">
    <source>
        <dbReference type="SAM" id="SignalP"/>
    </source>
</evidence>
<dbReference type="EMBL" id="FCNP01000030">
    <property type="protein sequence ID" value="CVI57308.1"/>
    <property type="molecule type" value="Genomic_DNA"/>
</dbReference>
<dbReference type="GO" id="GO:0004252">
    <property type="term" value="F:serine-type endopeptidase activity"/>
    <property type="evidence" value="ECO:0007669"/>
    <property type="project" value="InterPro"/>
</dbReference>
<organism evidence="2 3">
    <name type="scientific">Agrobacterium deltaense NCPPB 1641</name>
    <dbReference type="NCBI Taxonomy" id="1183425"/>
    <lineage>
        <taxon>Bacteria</taxon>
        <taxon>Pseudomonadati</taxon>
        <taxon>Pseudomonadota</taxon>
        <taxon>Alphaproteobacteria</taxon>
        <taxon>Hyphomicrobiales</taxon>
        <taxon>Rhizobiaceae</taxon>
        <taxon>Rhizobium/Agrobacterium group</taxon>
        <taxon>Agrobacterium</taxon>
    </lineage>
</organism>
<proteinExistence type="predicted"/>
<dbReference type="PANTHER" id="PTHR43019">
    <property type="entry name" value="SERINE ENDOPROTEASE DEGS"/>
    <property type="match status" value="1"/>
</dbReference>
<dbReference type="RefSeq" id="WP_080853315.1">
    <property type="nucleotide sequence ID" value="NZ_LT009776.1"/>
</dbReference>
<gene>
    <name evidence="2" type="ORF">AGR7A_Lc10003</name>
</gene>
<evidence type="ECO:0008006" key="4">
    <source>
        <dbReference type="Google" id="ProtNLM"/>
    </source>
</evidence>
<protein>
    <recommendedName>
        <fullName evidence="4">Serine protease</fullName>
    </recommendedName>
</protein>
<keyword evidence="1" id="KW-0732">Signal</keyword>
<dbReference type="Proteomes" id="UP000192140">
    <property type="component" value="Unassembled WGS sequence"/>
</dbReference>
<dbReference type="PANTHER" id="PTHR43019:SF62">
    <property type="entry name" value="SERINE ENDOPROTEASE DEGS"/>
    <property type="match status" value="1"/>
</dbReference>
<dbReference type="AlphaFoldDB" id="A0A1S7TRV5"/>
<accession>A0A1S7TRV5</accession>
<dbReference type="InterPro" id="IPR043504">
    <property type="entry name" value="Peptidase_S1_PA_chymotrypsin"/>
</dbReference>
<name>A0A1S7TRV5_9HYPH</name>
<evidence type="ECO:0000313" key="3">
    <source>
        <dbReference type="Proteomes" id="UP000192140"/>
    </source>
</evidence>
<feature type="chain" id="PRO_5013386240" description="Serine protease" evidence="1">
    <location>
        <begin position="23"/>
        <end position="351"/>
    </location>
</feature>
<dbReference type="Pfam" id="PF13365">
    <property type="entry name" value="Trypsin_2"/>
    <property type="match status" value="1"/>
</dbReference>
<evidence type="ECO:0000313" key="2">
    <source>
        <dbReference type="EMBL" id="CVI57308.1"/>
    </source>
</evidence>